<dbReference type="PANTHER" id="PTHR13068">
    <property type="entry name" value="CGI-12 PROTEIN-RELATED"/>
    <property type="match status" value="1"/>
</dbReference>
<keyword evidence="5" id="KW-1185">Reference proteome</keyword>
<gene>
    <name evidence="4" type="ORF">Ahy_A08g037559</name>
</gene>
<dbReference type="STRING" id="3818.A0A445BR54"/>
<dbReference type="Gene3D" id="1.25.70.10">
    <property type="entry name" value="Transcription termination factor 3, mitochondrial"/>
    <property type="match status" value="2"/>
</dbReference>
<dbReference type="GO" id="GO:0006353">
    <property type="term" value="P:DNA-templated transcription termination"/>
    <property type="evidence" value="ECO:0007669"/>
    <property type="project" value="UniProtKB-KW"/>
</dbReference>
<dbReference type="OrthoDB" id="637682at2759"/>
<name>A0A445BR54_ARAHY</name>
<dbReference type="PANTHER" id="PTHR13068:SF172">
    <property type="entry name" value="TRANSCRIPTION TERMINATION FACTOR FAMILY PROTEIN"/>
    <property type="match status" value="1"/>
</dbReference>
<dbReference type="FunFam" id="1.25.70.10:FF:000001">
    <property type="entry name" value="Mitochondrial transcription termination factor-like"/>
    <property type="match status" value="1"/>
</dbReference>
<evidence type="ECO:0000256" key="1">
    <source>
        <dbReference type="ARBA" id="ARBA00007692"/>
    </source>
</evidence>
<keyword evidence="2" id="KW-0806">Transcription termination</keyword>
<organism evidence="4 5">
    <name type="scientific">Arachis hypogaea</name>
    <name type="common">Peanut</name>
    <dbReference type="NCBI Taxonomy" id="3818"/>
    <lineage>
        <taxon>Eukaryota</taxon>
        <taxon>Viridiplantae</taxon>
        <taxon>Streptophyta</taxon>
        <taxon>Embryophyta</taxon>
        <taxon>Tracheophyta</taxon>
        <taxon>Spermatophyta</taxon>
        <taxon>Magnoliopsida</taxon>
        <taxon>eudicotyledons</taxon>
        <taxon>Gunneridae</taxon>
        <taxon>Pentapetalae</taxon>
        <taxon>rosids</taxon>
        <taxon>fabids</taxon>
        <taxon>Fabales</taxon>
        <taxon>Fabaceae</taxon>
        <taxon>Papilionoideae</taxon>
        <taxon>50 kb inversion clade</taxon>
        <taxon>dalbergioids sensu lato</taxon>
        <taxon>Dalbergieae</taxon>
        <taxon>Pterocarpus clade</taxon>
        <taxon>Arachis</taxon>
    </lineage>
</organism>
<reference evidence="4 5" key="1">
    <citation type="submission" date="2019-01" db="EMBL/GenBank/DDBJ databases">
        <title>Sequencing of cultivated peanut Arachis hypogaea provides insights into genome evolution and oil improvement.</title>
        <authorList>
            <person name="Chen X."/>
        </authorList>
    </citation>
    <scope>NUCLEOTIDE SEQUENCE [LARGE SCALE GENOMIC DNA]</scope>
    <source>
        <strain evidence="5">cv. Fuhuasheng</strain>
        <tissue evidence="4">Leaves</tissue>
    </source>
</reference>
<dbReference type="GO" id="GO:0003676">
    <property type="term" value="F:nucleic acid binding"/>
    <property type="evidence" value="ECO:0007669"/>
    <property type="project" value="InterPro"/>
</dbReference>
<comment type="similarity">
    <text evidence="1">Belongs to the mTERF family.</text>
</comment>
<comment type="caution">
    <text evidence="4">The sequence shown here is derived from an EMBL/GenBank/DDBJ whole genome shotgun (WGS) entry which is preliminary data.</text>
</comment>
<sequence>MFHSKHHSLTRALLFFLIHTPPLPSPSIKSYLLLLPQTRRHSSLFSTTSTSGDHHSFTVSYLTTKCGFSHEDALRANRRVRFDTPVKPDSVISFFKAHGFSLSQITTIMRRIPVFLTCDPTNAILSKFQFLSSKGASPSDIVLMTTRSPRFLLRSLDHIVSLYELVRRFCPSDLKAIAYITAWPSSIADVRLAQNVKLLLDEGLTNANIHHLLRTRPSVLSSADLKKTVEEVKQLGFDPSHSYFSVVLLTKRAITKSKWEAKVDVLKKWGWSEQDFSEAFRRHPNFMLRSEDKLNAVMSFWISNLGWDSSALRIRPMLFGCSLEKRLIPRAKVVKYLLSNGLMKKNASIITPFSLTEELFLKKCVTCFEEKDRSRLLTLYQGGC</sequence>
<evidence type="ECO:0000313" key="4">
    <source>
        <dbReference type="EMBL" id="RYR41164.1"/>
    </source>
</evidence>
<protein>
    <recommendedName>
        <fullName evidence="6">mTERF protein</fullName>
    </recommendedName>
</protein>
<keyword evidence="2" id="KW-0804">Transcription</keyword>
<evidence type="ECO:0000256" key="2">
    <source>
        <dbReference type="ARBA" id="ARBA00022472"/>
    </source>
</evidence>
<evidence type="ECO:0000313" key="5">
    <source>
        <dbReference type="Proteomes" id="UP000289738"/>
    </source>
</evidence>
<evidence type="ECO:0008006" key="6">
    <source>
        <dbReference type="Google" id="ProtNLM"/>
    </source>
</evidence>
<proteinExistence type="inferred from homology"/>
<keyword evidence="3" id="KW-0809">Transit peptide</keyword>
<dbReference type="EMBL" id="SDMP01000008">
    <property type="protein sequence ID" value="RYR41164.1"/>
    <property type="molecule type" value="Genomic_DNA"/>
</dbReference>
<evidence type="ECO:0000256" key="3">
    <source>
        <dbReference type="ARBA" id="ARBA00022946"/>
    </source>
</evidence>
<dbReference type="Proteomes" id="UP000289738">
    <property type="component" value="Chromosome A08"/>
</dbReference>
<dbReference type="InterPro" id="IPR003690">
    <property type="entry name" value="MTERF"/>
</dbReference>
<keyword evidence="2" id="KW-0805">Transcription regulation</keyword>
<dbReference type="SMART" id="SM00733">
    <property type="entry name" value="Mterf"/>
    <property type="match status" value="4"/>
</dbReference>
<dbReference type="Pfam" id="PF02536">
    <property type="entry name" value="mTERF"/>
    <property type="match status" value="1"/>
</dbReference>
<accession>A0A445BR54</accession>
<dbReference type="AlphaFoldDB" id="A0A445BR54"/>
<dbReference type="InterPro" id="IPR038538">
    <property type="entry name" value="MTERF_sf"/>
</dbReference>